<evidence type="ECO:0000259" key="17">
    <source>
        <dbReference type="PROSITE" id="PS51194"/>
    </source>
</evidence>
<evidence type="ECO:0000256" key="3">
    <source>
        <dbReference type="ARBA" id="ARBA00012552"/>
    </source>
</evidence>
<evidence type="ECO:0000256" key="14">
    <source>
        <dbReference type="ARBA" id="ARBA00023254"/>
    </source>
</evidence>
<evidence type="ECO:0000256" key="15">
    <source>
        <dbReference type="ARBA" id="ARBA00047984"/>
    </source>
</evidence>
<evidence type="ECO:0000256" key="2">
    <source>
        <dbReference type="ARBA" id="ARBA00008792"/>
    </source>
</evidence>
<evidence type="ECO:0000313" key="18">
    <source>
        <dbReference type="EMBL" id="CAL8138716.1"/>
    </source>
</evidence>
<keyword evidence="12" id="KW-0744">Spermatogenesis</keyword>
<comment type="subcellular location">
    <subcellularLocation>
        <location evidence="1">Cytoplasm</location>
    </subcellularLocation>
</comment>
<accession>A0ABP1RYP2</accession>
<evidence type="ECO:0000259" key="16">
    <source>
        <dbReference type="PROSITE" id="PS51192"/>
    </source>
</evidence>
<dbReference type="Gene3D" id="3.40.50.300">
    <property type="entry name" value="P-loop containing nucleotide triphosphate hydrolases"/>
    <property type="match status" value="2"/>
</dbReference>
<dbReference type="Pfam" id="PF00567">
    <property type="entry name" value="TUDOR"/>
    <property type="match status" value="1"/>
</dbReference>
<keyword evidence="11" id="KW-0067">ATP-binding</keyword>
<dbReference type="Gene3D" id="2.40.50.90">
    <property type="match status" value="1"/>
</dbReference>
<keyword evidence="8" id="KW-0221">Differentiation</keyword>
<organism evidence="18 19">
    <name type="scientific">Orchesella dallaii</name>
    <dbReference type="NCBI Taxonomy" id="48710"/>
    <lineage>
        <taxon>Eukaryota</taxon>
        <taxon>Metazoa</taxon>
        <taxon>Ecdysozoa</taxon>
        <taxon>Arthropoda</taxon>
        <taxon>Hexapoda</taxon>
        <taxon>Collembola</taxon>
        <taxon>Entomobryomorpha</taxon>
        <taxon>Entomobryoidea</taxon>
        <taxon>Orchesellidae</taxon>
        <taxon>Orchesellinae</taxon>
        <taxon>Orchesella</taxon>
    </lineage>
</organism>
<evidence type="ECO:0000256" key="5">
    <source>
        <dbReference type="ARBA" id="ARBA00022473"/>
    </source>
</evidence>
<dbReference type="PROSITE" id="PS00690">
    <property type="entry name" value="DEAH_ATP_HELICASE"/>
    <property type="match status" value="1"/>
</dbReference>
<dbReference type="SMART" id="SM00490">
    <property type="entry name" value="HELICc"/>
    <property type="match status" value="1"/>
</dbReference>
<keyword evidence="7" id="KW-0547">Nucleotide-binding</keyword>
<keyword evidence="13" id="KW-0943">RNA-mediated gene silencing</keyword>
<dbReference type="CDD" id="cd17917">
    <property type="entry name" value="DEXHc_RHA-like"/>
    <property type="match status" value="1"/>
</dbReference>
<dbReference type="PROSITE" id="PS51192">
    <property type="entry name" value="HELICASE_ATP_BIND_1"/>
    <property type="match status" value="1"/>
</dbReference>
<dbReference type="EMBL" id="CAXLJM020000124">
    <property type="protein sequence ID" value="CAL8138716.1"/>
    <property type="molecule type" value="Genomic_DNA"/>
</dbReference>
<dbReference type="CDD" id="cd18791">
    <property type="entry name" value="SF2_C_RHA"/>
    <property type="match status" value="1"/>
</dbReference>
<evidence type="ECO:0000256" key="12">
    <source>
        <dbReference type="ARBA" id="ARBA00022871"/>
    </source>
</evidence>
<keyword evidence="6" id="KW-0963">Cytoplasm</keyword>
<dbReference type="Gene3D" id="2.30.30.140">
    <property type="match status" value="1"/>
</dbReference>
<comment type="catalytic activity">
    <reaction evidence="15">
        <text>ATP + H2O = ADP + phosphate + H(+)</text>
        <dbReference type="Rhea" id="RHEA:13065"/>
        <dbReference type="ChEBI" id="CHEBI:15377"/>
        <dbReference type="ChEBI" id="CHEBI:15378"/>
        <dbReference type="ChEBI" id="CHEBI:30616"/>
        <dbReference type="ChEBI" id="CHEBI:43474"/>
        <dbReference type="ChEBI" id="CHEBI:456216"/>
        <dbReference type="EC" id="3.6.4.13"/>
    </reaction>
</comment>
<dbReference type="SMART" id="SM00487">
    <property type="entry name" value="DEXDc"/>
    <property type="match status" value="1"/>
</dbReference>
<evidence type="ECO:0000256" key="11">
    <source>
        <dbReference type="ARBA" id="ARBA00022840"/>
    </source>
</evidence>
<evidence type="ECO:0000313" key="19">
    <source>
        <dbReference type="Proteomes" id="UP001642540"/>
    </source>
</evidence>
<evidence type="ECO:0000256" key="1">
    <source>
        <dbReference type="ARBA" id="ARBA00004496"/>
    </source>
</evidence>
<keyword evidence="5" id="KW-0217">Developmental protein</keyword>
<dbReference type="InterPro" id="IPR035437">
    <property type="entry name" value="SNase_OB-fold_sf"/>
</dbReference>
<evidence type="ECO:0000256" key="9">
    <source>
        <dbReference type="ARBA" id="ARBA00022801"/>
    </source>
</evidence>
<dbReference type="SUPFAM" id="SSF52540">
    <property type="entry name" value="P-loop containing nucleoside triphosphate hydrolases"/>
    <property type="match status" value="1"/>
</dbReference>
<keyword evidence="9" id="KW-0378">Hydrolase</keyword>
<reference evidence="18 19" key="1">
    <citation type="submission" date="2024-08" db="EMBL/GenBank/DDBJ databases">
        <authorList>
            <person name="Cucini C."/>
            <person name="Frati F."/>
        </authorList>
    </citation>
    <scope>NUCLEOTIDE SEQUENCE [LARGE SCALE GENOMIC DNA]</scope>
</reference>
<comment type="similarity">
    <text evidence="2">Belongs to the DEAD box helicase family. DEAH subfamily.</text>
</comment>
<protein>
    <recommendedName>
        <fullName evidence="4">Probable ATP-dependent RNA helicase spindle-E</fullName>
        <ecNumber evidence="3">3.6.4.13</ecNumber>
    </recommendedName>
</protein>
<feature type="domain" description="Helicase C-terminal" evidence="17">
    <location>
        <begin position="338"/>
        <end position="511"/>
    </location>
</feature>
<dbReference type="InterPro" id="IPR002464">
    <property type="entry name" value="DNA/RNA_helicase_DEAH_CS"/>
</dbReference>
<dbReference type="PANTHER" id="PTHR18934:SF113">
    <property type="entry name" value="ATP-DEPENDENT RNA HELICASE TDRD9"/>
    <property type="match status" value="1"/>
</dbReference>
<evidence type="ECO:0000256" key="7">
    <source>
        <dbReference type="ARBA" id="ARBA00022741"/>
    </source>
</evidence>
<sequence length="1350" mass="152945">MKLFMINSVLGFQDTIASNRAAVWTMMSTNPSGEGRTPLDAQEGRLAIPSLMSLNIVIESREKPPTIPSLLDIVVEAPNDSYLEECDSKALVIHGLRDKIIRFIERAQVLVLQGGTGCGKTTQVPQFILDDAIVHQRYCNIMVTQPRRIAAISVASRVAAERKSEIGELIGYRVGMEKKVSRNTRLTYLTTGTLLQRIIEKKSIKEFSHIIIDEVHERDLETDFLLLTIKKILMESHKNRSKIILMSATLTFEKFNDYFSTWNGAKTEWLSVGLPTQFHIDELYLEDVANLEGYKCLNNDLNDPRVQPEAYEMVVKIIKEFDAIENAEFRERWGGDMDHTEILRGAVLVFLPGVHEIETLEHMLMEMDYGRAGFSVPDGMSKLKVIPLHSSLPNEDQNKVFDPVYKDERKIILATNIAESSITVEDVKYIIDLCLSKSLWCDIETNYTTLRLEWASKNECIQRRGRCGRVSAGKVYRMVQKSFYNALNQERVPEMIKNSIESVILRVKMLELGDPENVLSCAVDPPGLFLMESAILNLKEIGALTTYMNGCYSNLDGKITYLGRMLASLPIDIRLAKLILLGHAFNCLQETIIIAAGLTVKTLFASPSDKRLEAYESKIYWSAGSYSDCIAILQLYLVWVGRHQNRDFLCLGEEMTWAKTHFVSLSALREMKAIIEDIYVRLSKWDISVLPSSKALIEQDLVVKVVIAGAFYPNIFYKGKPDLEEYNKEIRKHVVDKDIFSSLYFKGLSGQPRDLIKTIIASHYELQHLIPELEFHGSEAVVTFDPAANKTGRITTEVFKQIKLRQLGDKISKCKSANTRMEENRIPCPRQVLMPKLNDRTVTAMVTHINTPSEFYAVKTSDLANFRKIENLLNKIHQKVEAISIEECLARQFCIVKVKGRLFRARIDSEKWNCEEFLVFLIDRGMTVWIPKFDVYSAKGLACEEGLMLLPALVMFHLLWMIILISCYEGLVIKFGFAEYFLLMQAIKCRLSGLIPLVQNNGIWTSNAINCFEDYCARAKNLVCFDIYSIVDCVFAGVVKNPDLATTCSANEVLMRNKLADECREPLLSRKNHGIREELFTQISTSELLEHAKLFEIKQNKTFSPVSLIGSCAFEVDPDEFKEIKGPFSPLEIVFKPLCRSLLPKKVFPDRESVNSVTLDQNPDLPLSQVMVAANVSIGSRTGNVLARQTTLMPPIPGLCGLLSMLFCKKLEFRVDSDYQQYTGCITGLGFKNSKSLYPQHDVEVPFDAVLDSEDISVINTIRHCMSMVLSDPDQHNATAVKNCRMDNHANIVRLLQRNRQSSSGLHIVKSHEWGIINSSRLLEESVPEEMEELFPPHILVKLDAKPDAK</sequence>
<evidence type="ECO:0000256" key="6">
    <source>
        <dbReference type="ARBA" id="ARBA00022490"/>
    </source>
</evidence>
<keyword evidence="19" id="KW-1185">Reference proteome</keyword>
<comment type="caution">
    <text evidence="18">The sequence shown here is derived from an EMBL/GenBank/DDBJ whole genome shotgun (WGS) entry which is preliminary data.</text>
</comment>
<dbReference type="SMART" id="SM00847">
    <property type="entry name" value="HA2"/>
    <property type="match status" value="1"/>
</dbReference>
<dbReference type="InterPro" id="IPR002999">
    <property type="entry name" value="Tudor"/>
</dbReference>
<dbReference type="InterPro" id="IPR001650">
    <property type="entry name" value="Helicase_C-like"/>
</dbReference>
<dbReference type="InterPro" id="IPR027417">
    <property type="entry name" value="P-loop_NTPase"/>
</dbReference>
<dbReference type="SUPFAM" id="SSF63748">
    <property type="entry name" value="Tudor/PWWP/MBT"/>
    <property type="match status" value="1"/>
</dbReference>
<dbReference type="Pfam" id="PF21010">
    <property type="entry name" value="HA2_C"/>
    <property type="match status" value="1"/>
</dbReference>
<dbReference type="Pfam" id="PF00270">
    <property type="entry name" value="DEAD"/>
    <property type="match status" value="1"/>
</dbReference>
<evidence type="ECO:0000256" key="13">
    <source>
        <dbReference type="ARBA" id="ARBA00023158"/>
    </source>
</evidence>
<dbReference type="InterPro" id="IPR007502">
    <property type="entry name" value="Helicase-assoc_dom"/>
</dbReference>
<evidence type="ECO:0000256" key="8">
    <source>
        <dbReference type="ARBA" id="ARBA00022782"/>
    </source>
</evidence>
<dbReference type="Pfam" id="PF00271">
    <property type="entry name" value="Helicase_C"/>
    <property type="match status" value="1"/>
</dbReference>
<keyword evidence="10" id="KW-0347">Helicase</keyword>
<feature type="domain" description="Helicase ATP-binding" evidence="16">
    <location>
        <begin position="101"/>
        <end position="268"/>
    </location>
</feature>
<gene>
    <name evidence="18" type="ORF">ODALV1_LOCUS27497</name>
</gene>
<keyword evidence="14" id="KW-0469">Meiosis</keyword>
<dbReference type="Proteomes" id="UP001642540">
    <property type="component" value="Unassembled WGS sequence"/>
</dbReference>
<dbReference type="InterPro" id="IPR014001">
    <property type="entry name" value="Helicase_ATP-bd"/>
</dbReference>
<evidence type="ECO:0000256" key="10">
    <source>
        <dbReference type="ARBA" id="ARBA00022806"/>
    </source>
</evidence>
<dbReference type="Gene3D" id="1.20.120.1080">
    <property type="match status" value="1"/>
</dbReference>
<dbReference type="PANTHER" id="PTHR18934">
    <property type="entry name" value="ATP-DEPENDENT RNA HELICASE"/>
    <property type="match status" value="1"/>
</dbReference>
<dbReference type="EC" id="3.6.4.13" evidence="3"/>
<name>A0ABP1RYP2_9HEXA</name>
<dbReference type="InterPro" id="IPR011545">
    <property type="entry name" value="DEAD/DEAH_box_helicase_dom"/>
</dbReference>
<proteinExistence type="inferred from homology"/>
<dbReference type="PROSITE" id="PS51194">
    <property type="entry name" value="HELICASE_CTER"/>
    <property type="match status" value="1"/>
</dbReference>
<evidence type="ECO:0000256" key="4">
    <source>
        <dbReference type="ARBA" id="ARBA00013352"/>
    </source>
</evidence>